<feature type="compositionally biased region" description="Basic and acidic residues" evidence="1">
    <location>
        <begin position="600"/>
        <end position="616"/>
    </location>
</feature>
<evidence type="ECO:0000313" key="3">
    <source>
        <dbReference type="EMBL" id="KAJ5070031.1"/>
    </source>
</evidence>
<dbReference type="OrthoDB" id="74545at2759"/>
<evidence type="ECO:0000259" key="2">
    <source>
        <dbReference type="PROSITE" id="PS50878"/>
    </source>
</evidence>
<evidence type="ECO:0000256" key="1">
    <source>
        <dbReference type="SAM" id="MobiDB-lite"/>
    </source>
</evidence>
<proteinExistence type="predicted"/>
<feature type="compositionally biased region" description="Acidic residues" evidence="1">
    <location>
        <begin position="587"/>
        <end position="599"/>
    </location>
</feature>
<dbReference type="PROSITE" id="PS50878">
    <property type="entry name" value="RT_POL"/>
    <property type="match status" value="1"/>
</dbReference>
<reference evidence="3" key="1">
    <citation type="submission" date="2022-10" db="EMBL/GenBank/DDBJ databases">
        <title>Novel sulphate-reducing endosymbionts in the free-living metamonad Anaeramoeba.</title>
        <authorList>
            <person name="Jerlstrom-Hultqvist J."/>
            <person name="Cepicka I."/>
            <person name="Gallot-Lavallee L."/>
            <person name="Salas-Leiva D."/>
            <person name="Curtis B.A."/>
            <person name="Zahonova K."/>
            <person name="Pipaliya S."/>
            <person name="Dacks J."/>
            <person name="Roger A.J."/>
        </authorList>
    </citation>
    <scope>NUCLEOTIDE SEQUENCE</scope>
    <source>
        <strain evidence="3">BMAN</strain>
    </source>
</reference>
<dbReference type="PANTHER" id="PTHR37015:SF2">
    <property type="entry name" value="REVERSE TRANSCRIPTASE DOMAIN-CONTAINING PROTEIN"/>
    <property type="match status" value="1"/>
</dbReference>
<dbReference type="PANTHER" id="PTHR37015">
    <property type="entry name" value="REVERSE TRANSCRIPTASE DOMAIN-CONTAINING PROTEIN"/>
    <property type="match status" value="1"/>
</dbReference>
<dbReference type="InterPro" id="IPR000477">
    <property type="entry name" value="RT_dom"/>
</dbReference>
<dbReference type="Pfam" id="PF00078">
    <property type="entry name" value="RVT_1"/>
    <property type="match status" value="1"/>
</dbReference>
<dbReference type="AlphaFoldDB" id="A0A9Q0R7Y4"/>
<dbReference type="Proteomes" id="UP001149090">
    <property type="component" value="Unassembled WGS sequence"/>
</dbReference>
<feature type="region of interest" description="Disordered" evidence="1">
    <location>
        <begin position="587"/>
        <end position="616"/>
    </location>
</feature>
<feature type="domain" description="Reverse transcriptase" evidence="2">
    <location>
        <begin position="1"/>
        <end position="358"/>
    </location>
</feature>
<dbReference type="EMBL" id="JAPDFW010000100">
    <property type="protein sequence ID" value="KAJ5070031.1"/>
    <property type="molecule type" value="Genomic_DNA"/>
</dbReference>
<accession>A0A9Q0R7Y4</accession>
<name>A0A9Q0R7Y4_ANAIG</name>
<gene>
    <name evidence="3" type="ORF">M0811_11396</name>
</gene>
<comment type="caution">
    <text evidence="3">The sequence shown here is derived from an EMBL/GenBank/DDBJ whole genome shotgun (WGS) entry which is preliminary data.</text>
</comment>
<evidence type="ECO:0000313" key="4">
    <source>
        <dbReference type="Proteomes" id="UP001149090"/>
    </source>
</evidence>
<organism evidence="3 4">
    <name type="scientific">Anaeramoeba ignava</name>
    <name type="common">Anaerobic marine amoeba</name>
    <dbReference type="NCBI Taxonomy" id="1746090"/>
    <lineage>
        <taxon>Eukaryota</taxon>
        <taxon>Metamonada</taxon>
        <taxon>Anaeramoebidae</taxon>
        <taxon>Anaeramoeba</taxon>
    </lineage>
</organism>
<sequence length="745" mass="86604">MARLNVKSFIENELLALVQEEELKYVLSFIRKNIHMPGFFRQNASGILRSELKLSEWTGALTILISKFKEFKWNEITSLRSIFTRKRFRIFLKEDFMTLVLTNLIGLRWQMKLKQILRTLHHSGINFPSFVNHSSAIQYRKQKVHSLFMPFCPDNLYDYQNVDNYGQTRFSTNQTQGPDSFQKLLCHLNGELSFLRAVFPERSLAFFRTDIKDYFPRIQHNTLLYILKKIGVTDDWIEFFRKFLEVVVHIEGETYVCQRGIPLDHSLSILFSDLMLWLMDVSVFKKTDVELIRALDDIFFITVDTERATRAFKEIENFCSKMGFELNYDKTGYSFSDGSKIEELENKTKEIKWGLLKLKDCDWIISDESLKEVLDGFKDAISFDSPVLTIISLWNSYIHYIIKNLGIFVYLGKEHLNNVSKKIKEIEKEIFGEKGIVKLIKEKILERFGEGNIKDIPLGFIFLPLECGGLGLFQPNIYIYTFKQSSDYRVEKPTTLKQSTEDLGFGLSPFTQYGTTSLLQQQNQMFSNQYGGGFAAKKSAFGFGPRYTSSSMKSTSMKAVPKMMAKRKVFGRAKSKSKPIFAKIESESDEYEDEYDDNEKDIKDKKGGKEEKEEEELKVPGIPDFFNCPEMLLNQEYGYFYNQLQQPLDQSGPSHHNVDLSSQYSYGYGYGYGGGGGRFGYRSKMMARRRARPRTTTASYTTPYHIWLFHIYDDLKDFAGKLDYQHPDLIPSILIKQIKSNQRNL</sequence>
<keyword evidence="4" id="KW-1185">Reference proteome</keyword>
<protein>
    <recommendedName>
        <fullName evidence="2">Reverse transcriptase domain-containing protein</fullName>
    </recommendedName>
</protein>